<gene>
    <name evidence="11" type="ORF">ARTHRO_11498</name>
</gene>
<feature type="transmembrane region" description="Helical" evidence="10">
    <location>
        <begin position="126"/>
        <end position="146"/>
    </location>
</feature>
<feature type="transmembrane region" description="Helical" evidence="10">
    <location>
        <begin position="378"/>
        <end position="397"/>
    </location>
</feature>
<sequence length="448" mass="48615">MTPLMTVPRTICLGFLAVIAIGTFFLWMDDTIYHSSFGNPITALFLATSAVCVTGLSVVDVSEFYSFWGHFCLVSLVEIGALGYMTANTILLLLIGRKFGLRDKLALQKSLDTAGIAGVMPLLRSIIATMALFQIAGVILLMIVFLPDYGLKNSLWLAIFHSVNGFNNAGFSLLEESLVDYVSSPIVNITMSILIIFGGLGYQVIMELFLWIKTTLNKEPMRRDFSLHFKVVTSTTIILLFSGFFLFFITEFNNPQTLQSLTIFGKMQAAWFQSVTSRTAGFNTISIGDMTYSGILITMILMFIGASPGSTGGGLKTTTSRILVNCTKAALQGRDEVLCYQRKIPSPLILKAVGVLVGSITVVCVATLLIVIMQPELGFGSIFFEIVSAFGTVGLSTGITGDFSMLSRLIIIATMYIGRVGVLLLMSAVLGDPQPSSIDYPEENLLVG</sequence>
<evidence type="ECO:0000256" key="5">
    <source>
        <dbReference type="ARBA" id="ARBA00022692"/>
    </source>
</evidence>
<evidence type="ECO:0000256" key="7">
    <source>
        <dbReference type="ARBA" id="ARBA00022989"/>
    </source>
</evidence>
<keyword evidence="12" id="KW-1185">Reference proteome</keyword>
<feature type="transmembrane region" description="Helical" evidence="10">
    <location>
        <begin position="290"/>
        <end position="306"/>
    </location>
</feature>
<keyword evidence="4" id="KW-0633">Potassium transport</keyword>
<evidence type="ECO:0000256" key="3">
    <source>
        <dbReference type="ARBA" id="ARBA00022475"/>
    </source>
</evidence>
<feature type="transmembrane region" description="Helical" evidence="10">
    <location>
        <begin position="186"/>
        <end position="210"/>
    </location>
</feature>
<dbReference type="NCBIfam" id="TIGR00933">
    <property type="entry name" value="2a38"/>
    <property type="match status" value="1"/>
</dbReference>
<evidence type="ECO:0000256" key="1">
    <source>
        <dbReference type="ARBA" id="ARBA00004651"/>
    </source>
</evidence>
<feature type="transmembrane region" description="Helical" evidence="10">
    <location>
        <begin position="231"/>
        <end position="250"/>
    </location>
</feature>
<dbReference type="EMBL" id="FO818640">
    <property type="protein sequence ID" value="CDM93825.1"/>
    <property type="molecule type" value="Genomic_DNA"/>
</dbReference>
<keyword evidence="2" id="KW-0813">Transport</keyword>
<keyword evidence="3" id="KW-1003">Cell membrane</keyword>
<dbReference type="PANTHER" id="PTHR32024">
    <property type="entry name" value="TRK SYSTEM POTASSIUM UPTAKE PROTEIN TRKG-RELATED"/>
    <property type="match status" value="1"/>
</dbReference>
<evidence type="ECO:0000256" key="2">
    <source>
        <dbReference type="ARBA" id="ARBA00022448"/>
    </source>
</evidence>
<comment type="subcellular location">
    <subcellularLocation>
        <location evidence="1">Cell membrane</location>
        <topology evidence="1">Multi-pass membrane protein</topology>
    </subcellularLocation>
</comment>
<feature type="transmembrane region" description="Helical" evidence="10">
    <location>
        <begin position="40"/>
        <end position="59"/>
    </location>
</feature>
<keyword evidence="8" id="KW-0406">Ion transport</keyword>
<reference evidence="11 12" key="1">
    <citation type="submission" date="2014-02" db="EMBL/GenBank/DDBJ databases">
        <authorList>
            <person name="Genoscope - CEA"/>
        </authorList>
    </citation>
    <scope>NUCLEOTIDE SEQUENCE [LARGE SCALE GENOMIC DNA]</scope>
    <source>
        <strain evidence="11 12">PCC 8005</strain>
    </source>
</reference>
<feature type="transmembrane region" description="Helical" evidence="10">
    <location>
        <begin position="348"/>
        <end position="372"/>
    </location>
</feature>
<organism evidence="11 12">
    <name type="scientific">Limnospira indica PCC 8005</name>
    <dbReference type="NCBI Taxonomy" id="376219"/>
    <lineage>
        <taxon>Bacteria</taxon>
        <taxon>Bacillati</taxon>
        <taxon>Cyanobacteriota</taxon>
        <taxon>Cyanophyceae</taxon>
        <taxon>Oscillatoriophycideae</taxon>
        <taxon>Oscillatoriales</taxon>
        <taxon>Sirenicapillariaceae</taxon>
        <taxon>Limnospira</taxon>
    </lineage>
</organism>
<feature type="transmembrane region" description="Helical" evidence="10">
    <location>
        <begin position="6"/>
        <end position="28"/>
    </location>
</feature>
<evidence type="ECO:0000256" key="6">
    <source>
        <dbReference type="ARBA" id="ARBA00022958"/>
    </source>
</evidence>
<evidence type="ECO:0000313" key="11">
    <source>
        <dbReference type="EMBL" id="CDM93825.1"/>
    </source>
</evidence>
<keyword evidence="5 10" id="KW-0812">Transmembrane</keyword>
<dbReference type="GO" id="GO:0005886">
    <property type="term" value="C:plasma membrane"/>
    <property type="evidence" value="ECO:0007669"/>
    <property type="project" value="UniProtKB-SubCell"/>
</dbReference>
<dbReference type="PANTHER" id="PTHR32024:SF1">
    <property type="entry name" value="KTR SYSTEM POTASSIUM UPTAKE PROTEIN B"/>
    <property type="match status" value="1"/>
</dbReference>
<evidence type="ECO:0000256" key="9">
    <source>
        <dbReference type="ARBA" id="ARBA00023136"/>
    </source>
</evidence>
<proteinExistence type="predicted"/>
<evidence type="ECO:0000313" key="12">
    <source>
        <dbReference type="Proteomes" id="UP000032946"/>
    </source>
</evidence>
<evidence type="ECO:0000256" key="8">
    <source>
        <dbReference type="ARBA" id="ARBA00023065"/>
    </source>
</evidence>
<dbReference type="InterPro" id="IPR003445">
    <property type="entry name" value="Cat_transpt"/>
</dbReference>
<dbReference type="AlphaFoldDB" id="A0A9P1NXK9"/>
<dbReference type="GO" id="GO:0015379">
    <property type="term" value="F:potassium:chloride symporter activity"/>
    <property type="evidence" value="ECO:0007669"/>
    <property type="project" value="InterPro"/>
</dbReference>
<keyword evidence="7 10" id="KW-1133">Transmembrane helix</keyword>
<accession>A0A9P1NXK9</accession>
<evidence type="ECO:0000256" key="4">
    <source>
        <dbReference type="ARBA" id="ARBA00022538"/>
    </source>
</evidence>
<protein>
    <submittedName>
        <fullName evidence="11">Trk system potassium uptake protein, TrkH-like</fullName>
    </submittedName>
</protein>
<feature type="transmembrane region" description="Helical" evidence="10">
    <location>
        <begin position="409"/>
        <end position="430"/>
    </location>
</feature>
<dbReference type="InterPro" id="IPR004772">
    <property type="entry name" value="TrkH"/>
</dbReference>
<dbReference type="Pfam" id="PF02386">
    <property type="entry name" value="TrkH"/>
    <property type="match status" value="1"/>
</dbReference>
<keyword evidence="9 10" id="KW-0472">Membrane</keyword>
<keyword evidence="6" id="KW-0630">Potassium</keyword>
<dbReference type="Proteomes" id="UP000032946">
    <property type="component" value="Chromosome"/>
</dbReference>
<dbReference type="PRINTS" id="PR00303">
    <property type="entry name" value="SECYTRNLCASE"/>
</dbReference>
<name>A0A9P1NXK9_9CYAN</name>
<evidence type="ECO:0000256" key="10">
    <source>
        <dbReference type="SAM" id="Phobius"/>
    </source>
</evidence>
<feature type="transmembrane region" description="Helical" evidence="10">
    <location>
        <begin position="65"/>
        <end position="95"/>
    </location>
</feature>